<dbReference type="AlphaFoldDB" id="A0AAE3W955"/>
<feature type="region of interest" description="Disordered" evidence="1">
    <location>
        <begin position="473"/>
        <end position="555"/>
    </location>
</feature>
<proteinExistence type="predicted"/>
<feature type="compositionally biased region" description="Basic and acidic residues" evidence="1">
    <location>
        <begin position="271"/>
        <end position="292"/>
    </location>
</feature>
<comment type="caution">
    <text evidence="2">The sequence shown here is derived from an EMBL/GenBank/DDBJ whole genome shotgun (WGS) entry which is preliminary data.</text>
</comment>
<sequence length="555" mass="62764">MVDQQHAPCQGDGGRPVRDDDRGAAAQQPAQRLVDAVLDRDVDRAGRVVQHQHRRVDQQRPRDRDALPLPAGERVAAFADHGVVPVLQGLDEVVGPGGARRGPDLRAARVRPAERDVRVHRLGEQERLVRHDPDLVAEPVQTVVAHVPAVDRDGSAGHVVVAGDQPADRGLAGPGRADQRDRLTGADVEIEAVQRAGAVRVVEPDVVEPHRTADRRVESVRRRLDVRPGVQDLVDALRGRGRALPQHDHHAEHAERRLEHQHVRVERHDRAHGGAAVDHHQAAEEQHQRQAEPRQVVQHGIPPAADRRVAHVDPAHPVRGRGQRVHLALLGRERLDDPYALDVLVDHGREPGQPRLDHPRHREHRPPHAQPEHTDQRHRRHRHARQRHVDGQHQPERDQRDRALHHDRRAERQVHLHRANVRTGPGHQLAGLHPVVERVRHAHQVRVDDGAEVVLHLVRGAQQIQPGQEVDHALGQRQPHDLPDERLQGGRARHQRRVDPAPYQIRDLHLHDQPGERQHQRRNQQPPVRPHDRRGPPQPALRDIRIDPGPGRPPW</sequence>
<feature type="compositionally biased region" description="Basic residues" evidence="1">
    <location>
        <begin position="358"/>
        <end position="367"/>
    </location>
</feature>
<gene>
    <name evidence="2" type="ORF">J2S42_007434</name>
</gene>
<evidence type="ECO:0000256" key="1">
    <source>
        <dbReference type="SAM" id="MobiDB-lite"/>
    </source>
</evidence>
<name>A0AAE3W955_9ACTN</name>
<feature type="region of interest" description="Disordered" evidence="1">
    <location>
        <begin position="271"/>
        <end position="296"/>
    </location>
</feature>
<protein>
    <submittedName>
        <fullName evidence="2">Uncharacterized protein</fullName>
    </submittedName>
</protein>
<reference evidence="2 3" key="1">
    <citation type="submission" date="2023-07" db="EMBL/GenBank/DDBJ databases">
        <title>Sequencing the genomes of 1000 actinobacteria strains.</title>
        <authorList>
            <person name="Klenk H.-P."/>
        </authorList>
    </citation>
    <scope>NUCLEOTIDE SEQUENCE [LARGE SCALE GENOMIC DNA]</scope>
    <source>
        <strain evidence="2 3">DSM 44709</strain>
    </source>
</reference>
<dbReference type="EMBL" id="JAUSUZ010000001">
    <property type="protein sequence ID" value="MDQ0370765.1"/>
    <property type="molecule type" value="Genomic_DNA"/>
</dbReference>
<feature type="compositionally biased region" description="Basic and acidic residues" evidence="1">
    <location>
        <begin position="347"/>
        <end position="357"/>
    </location>
</feature>
<evidence type="ECO:0000313" key="2">
    <source>
        <dbReference type="EMBL" id="MDQ0370765.1"/>
    </source>
</evidence>
<feature type="compositionally biased region" description="Basic residues" evidence="1">
    <location>
        <begin position="376"/>
        <end position="386"/>
    </location>
</feature>
<feature type="compositionally biased region" description="Basic and acidic residues" evidence="1">
    <location>
        <begin position="506"/>
        <end position="518"/>
    </location>
</feature>
<feature type="region of interest" description="Disordered" evidence="1">
    <location>
        <begin position="347"/>
        <end position="429"/>
    </location>
</feature>
<evidence type="ECO:0000313" key="3">
    <source>
        <dbReference type="Proteomes" id="UP001240236"/>
    </source>
</evidence>
<keyword evidence="3" id="KW-1185">Reference proteome</keyword>
<dbReference type="AntiFam" id="ANF00095">
    <property type="entry name" value="Shadow ORF (opposite ABC transporters)"/>
</dbReference>
<dbReference type="Proteomes" id="UP001240236">
    <property type="component" value="Unassembled WGS sequence"/>
</dbReference>
<feature type="compositionally biased region" description="Basic and acidic residues" evidence="1">
    <location>
        <begin position="55"/>
        <end position="66"/>
    </location>
</feature>
<feature type="compositionally biased region" description="Basic and acidic residues" evidence="1">
    <location>
        <begin position="473"/>
        <end position="488"/>
    </location>
</feature>
<organism evidence="2 3">
    <name type="scientific">Catenuloplanes indicus</name>
    <dbReference type="NCBI Taxonomy" id="137267"/>
    <lineage>
        <taxon>Bacteria</taxon>
        <taxon>Bacillati</taxon>
        <taxon>Actinomycetota</taxon>
        <taxon>Actinomycetes</taxon>
        <taxon>Micromonosporales</taxon>
        <taxon>Micromonosporaceae</taxon>
        <taxon>Catenuloplanes</taxon>
    </lineage>
</organism>
<accession>A0AAE3W955</accession>
<feature type="compositionally biased region" description="Basic and acidic residues" evidence="1">
    <location>
        <begin position="387"/>
        <end position="414"/>
    </location>
</feature>
<feature type="region of interest" description="Disordered" evidence="1">
    <location>
        <begin position="1"/>
        <end position="31"/>
    </location>
</feature>
<feature type="region of interest" description="Disordered" evidence="1">
    <location>
        <begin position="44"/>
        <end position="68"/>
    </location>
</feature>